<reference evidence="4 5" key="1">
    <citation type="submission" date="2019-07" db="EMBL/GenBank/DDBJ databases">
        <title>Lentzea xizangensis sp. nov., isolated from Qinghai-Tibetan Plateau Soils.</title>
        <authorList>
            <person name="Huang J."/>
        </authorList>
    </citation>
    <scope>NUCLEOTIDE SEQUENCE [LARGE SCALE GENOMIC DNA]</scope>
    <source>
        <strain evidence="4 5">FXJ1.1311</strain>
    </source>
</reference>
<feature type="domain" description="DOD-type homing endonuclease" evidence="3">
    <location>
        <begin position="153"/>
        <end position="289"/>
    </location>
</feature>
<dbReference type="CDD" id="cd00081">
    <property type="entry name" value="Hint"/>
    <property type="match status" value="1"/>
</dbReference>
<dbReference type="GO" id="GO:0016539">
    <property type="term" value="P:intein-mediated protein splicing"/>
    <property type="evidence" value="ECO:0007669"/>
    <property type="project" value="InterPro"/>
</dbReference>
<gene>
    <name evidence="4" type="ORF">FKR81_06070</name>
</gene>
<dbReference type="SUPFAM" id="SSF51294">
    <property type="entry name" value="Hedgehog/intein (Hint) domain"/>
    <property type="match status" value="1"/>
</dbReference>
<dbReference type="NCBIfam" id="TIGR01443">
    <property type="entry name" value="intein_Cterm"/>
    <property type="match status" value="1"/>
</dbReference>
<dbReference type="EMBL" id="VOBR01000003">
    <property type="protein sequence ID" value="TWP53516.1"/>
    <property type="molecule type" value="Genomic_DNA"/>
</dbReference>
<dbReference type="InterPro" id="IPR004042">
    <property type="entry name" value="Intein_endonuc_central"/>
</dbReference>
<keyword evidence="5" id="KW-1185">Reference proteome</keyword>
<dbReference type="GO" id="GO:0004519">
    <property type="term" value="F:endonuclease activity"/>
    <property type="evidence" value="ECO:0007669"/>
    <property type="project" value="InterPro"/>
</dbReference>
<sequence length="383" mass="41851">MKRAFQPLSVCVPAGTYVRLADGSQRPIEQIRLLDEVVTAEGRTGRVLHTMVRRADDGLVEVTFRGHMPLHCTPNHPVRTTRGYVAAKDLRNGDHVSITRYHAAGDDLIHVERLVNVKDLRGTIDGTINVGGVISEIAPLPTLLARTPSLGRLLGLYAAEGNVTPNKVTWTYGSHERDTLVPETCALIKDAFGATSRIQQRPNGAMIVVLYGKTWKRLFEILVPGTAKHGDKRLSAHVTYGPAPYLEALLDGWLAGDGSDRQDRQLVVGVTVCRQLALDMLAIATTLGRPVGLRQSEPSLNRHAATRQTRYDLSFPYGNGTNLPKVDDTAVWRRVQGVTSPKFDGWVYNLQVESDESYVADGVGVHDCIGASSPNVPLSAQRT</sequence>
<evidence type="ECO:0000256" key="2">
    <source>
        <dbReference type="ARBA" id="ARBA00023000"/>
    </source>
</evidence>
<dbReference type="InterPro" id="IPR027434">
    <property type="entry name" value="Homing_endonucl"/>
</dbReference>
<accession>A0A563F0L3</accession>
<dbReference type="InterPro" id="IPR030934">
    <property type="entry name" value="Intein_C"/>
</dbReference>
<dbReference type="InterPro" id="IPR003587">
    <property type="entry name" value="Hint_dom_N"/>
</dbReference>
<organism evidence="4 5">
    <name type="scientific">Lentzea tibetensis</name>
    <dbReference type="NCBI Taxonomy" id="2591470"/>
    <lineage>
        <taxon>Bacteria</taxon>
        <taxon>Bacillati</taxon>
        <taxon>Actinomycetota</taxon>
        <taxon>Actinomycetes</taxon>
        <taxon>Pseudonocardiales</taxon>
        <taxon>Pseudonocardiaceae</taxon>
        <taxon>Lentzea</taxon>
    </lineage>
</organism>
<dbReference type="Gene3D" id="2.170.16.10">
    <property type="entry name" value="Hedgehog/Intein (Hint) domain"/>
    <property type="match status" value="2"/>
</dbReference>
<protein>
    <recommendedName>
        <fullName evidence="3">DOD-type homing endonuclease domain-containing protein</fullName>
    </recommendedName>
</protein>
<name>A0A563F0L3_9PSEU</name>
<evidence type="ECO:0000256" key="1">
    <source>
        <dbReference type="ARBA" id="ARBA00022813"/>
    </source>
</evidence>
<dbReference type="AlphaFoldDB" id="A0A563F0L3"/>
<dbReference type="Proteomes" id="UP000316639">
    <property type="component" value="Unassembled WGS sequence"/>
</dbReference>
<evidence type="ECO:0000313" key="4">
    <source>
        <dbReference type="EMBL" id="TWP53516.1"/>
    </source>
</evidence>
<dbReference type="InterPro" id="IPR006141">
    <property type="entry name" value="Intein_N"/>
</dbReference>
<dbReference type="PRINTS" id="PR00379">
    <property type="entry name" value="INTEIN"/>
</dbReference>
<dbReference type="InterPro" id="IPR006142">
    <property type="entry name" value="INTEIN"/>
</dbReference>
<evidence type="ECO:0000313" key="5">
    <source>
        <dbReference type="Proteomes" id="UP000316639"/>
    </source>
</evidence>
<dbReference type="PROSITE" id="PS50818">
    <property type="entry name" value="INTEIN_C_TER"/>
    <property type="match status" value="1"/>
</dbReference>
<keyword evidence="2" id="KW-0651">Protein splicing</keyword>
<dbReference type="PROSITE" id="PS50817">
    <property type="entry name" value="INTEIN_N_TER"/>
    <property type="match status" value="1"/>
</dbReference>
<evidence type="ECO:0000259" key="3">
    <source>
        <dbReference type="PROSITE" id="PS50819"/>
    </source>
</evidence>
<proteinExistence type="predicted"/>
<dbReference type="SMART" id="SM00306">
    <property type="entry name" value="HintN"/>
    <property type="match status" value="1"/>
</dbReference>
<dbReference type="Gene3D" id="3.10.28.10">
    <property type="entry name" value="Homing endonucleases"/>
    <property type="match status" value="1"/>
</dbReference>
<keyword evidence="1" id="KW-0068">Autocatalytic cleavage</keyword>
<dbReference type="PROSITE" id="PS50819">
    <property type="entry name" value="INTEIN_ENDONUCLEASE"/>
    <property type="match status" value="1"/>
</dbReference>
<dbReference type="InterPro" id="IPR036844">
    <property type="entry name" value="Hint_dom_sf"/>
</dbReference>
<dbReference type="OrthoDB" id="291011at2"/>
<comment type="caution">
    <text evidence="4">The sequence shown here is derived from an EMBL/GenBank/DDBJ whole genome shotgun (WGS) entry which is preliminary data.</text>
</comment>
<dbReference type="RefSeq" id="WP_146349927.1">
    <property type="nucleotide sequence ID" value="NZ_VOBR01000003.1"/>
</dbReference>